<evidence type="ECO:0000256" key="2">
    <source>
        <dbReference type="ARBA" id="ARBA00022840"/>
    </source>
</evidence>
<feature type="compositionally biased region" description="Low complexity" evidence="3">
    <location>
        <begin position="63"/>
        <end position="74"/>
    </location>
</feature>
<dbReference type="GO" id="GO:0005524">
    <property type="term" value="F:ATP binding"/>
    <property type="evidence" value="ECO:0007669"/>
    <property type="project" value="UniProtKB-KW"/>
</dbReference>
<dbReference type="InterPro" id="IPR003593">
    <property type="entry name" value="AAA+_ATPase"/>
</dbReference>
<feature type="region of interest" description="Disordered" evidence="3">
    <location>
        <begin position="1"/>
        <end position="83"/>
    </location>
</feature>
<dbReference type="InterPro" id="IPR050130">
    <property type="entry name" value="ClpA_ClpB"/>
</dbReference>
<feature type="compositionally biased region" description="Basic and acidic residues" evidence="3">
    <location>
        <begin position="36"/>
        <end position="46"/>
    </location>
</feature>
<dbReference type="AlphaFoldDB" id="A0A9P8RQU0"/>
<name>A0A9P8RQU0_9PEZI</name>
<evidence type="ECO:0000256" key="3">
    <source>
        <dbReference type="SAM" id="MobiDB-lite"/>
    </source>
</evidence>
<dbReference type="InterPro" id="IPR027417">
    <property type="entry name" value="P-loop_NTPase"/>
</dbReference>
<dbReference type="PANTHER" id="PTHR11638:SF18">
    <property type="entry name" value="HEAT SHOCK PROTEIN 104"/>
    <property type="match status" value="1"/>
</dbReference>
<dbReference type="PRINTS" id="PR00300">
    <property type="entry name" value="CLPPROTEASEA"/>
</dbReference>
<reference evidence="5" key="1">
    <citation type="submission" date="2021-03" db="EMBL/GenBank/DDBJ databases">
        <title>Comparative genomics and phylogenomic investigation of the class Geoglossomycetes provide insights into ecological specialization and systematics.</title>
        <authorList>
            <person name="Melie T."/>
            <person name="Pirro S."/>
            <person name="Miller A.N."/>
            <person name="Quandt A."/>
        </authorList>
    </citation>
    <scope>NUCLEOTIDE SEQUENCE</scope>
    <source>
        <strain evidence="5">CAQ_001_2017</strain>
    </source>
</reference>
<dbReference type="SMART" id="SM00382">
    <property type="entry name" value="AAA"/>
    <property type="match status" value="1"/>
</dbReference>
<dbReference type="Proteomes" id="UP000750711">
    <property type="component" value="Unassembled WGS sequence"/>
</dbReference>
<gene>
    <name evidence="5" type="ORF">GP486_003322</name>
</gene>
<dbReference type="GO" id="GO:0016887">
    <property type="term" value="F:ATP hydrolysis activity"/>
    <property type="evidence" value="ECO:0007669"/>
    <property type="project" value="InterPro"/>
</dbReference>
<dbReference type="EMBL" id="JAGHQM010000440">
    <property type="protein sequence ID" value="KAH0561971.1"/>
    <property type="molecule type" value="Genomic_DNA"/>
</dbReference>
<comment type="caution">
    <text evidence="5">The sequence shown here is derived from an EMBL/GenBank/DDBJ whole genome shotgun (WGS) entry which is preliminary data.</text>
</comment>
<evidence type="ECO:0000259" key="4">
    <source>
        <dbReference type="SMART" id="SM00382"/>
    </source>
</evidence>
<sequence length="723" mass="80400">MINDPEQAKLRHEKLMRYMPTLPQGSQSRMPNDLLPRYEPDRHSYDSSDDADYFKTPSPKEASPTSSRVSDKSSSPPPRPVTLQTLQTKDPWEAPPGGAVSPHHPQLIHRTSNDAMPTAIAIPGRVIRSLSGGSEILLGRPAVEPVPVSNVEPAVEPKPVGSPIEEVVVEEEKESEWDFILPEIPAPPALTPGAGEGDDGFSLQDLVGAVQHGINSRFINNYLVYYDKEIVKKHLNGTVESFPSIFFAVATNNEWVIRTWVSFGANVSAVHEASKVPLLGFAIMHSETLEADTTLTVATLLSLGASPQVIPSAFYTPFCRDLPDNGPSDENLKNDIEDENKIWCTAAARANLARAMNLTQRYYLERAAKTKKPSIRHRQVALLRNAEPLLGIPYFLVGQTIAANQLLRKLLSYIMVPSRKPLVLAFAGPSGHGKTELARRLGHLMSLELEVVDCTIFNRESELFGPRHPYVGAERGSPLNNFLAKNAGQRCIVFLDEFEKTTSDIHQALLFLFDNGEYQDRRHLTKIDCSKTIWILATNALDAIIQNFCKLHHKLLFLDDDQGDHCEKLRLIKQLSKELKEDFLSKFDSPITGRISAFLPFLPFSPGEQAVIVHKSLLDLGQKVRRPICLTPGSERFLGNVRMRIRRDASVCRVLAEAEYHSDLGARSLSAGAKTVEEMLVETYLDVDEKIKESDSMIEFVVDVNGTEVVVNMVQPKELKTDA</sequence>
<feature type="compositionally biased region" description="Basic and acidic residues" evidence="3">
    <location>
        <begin position="1"/>
        <end position="16"/>
    </location>
</feature>
<accession>A0A9P8RQU0</accession>
<dbReference type="GO" id="GO:0005737">
    <property type="term" value="C:cytoplasm"/>
    <property type="evidence" value="ECO:0007669"/>
    <property type="project" value="TreeGrafter"/>
</dbReference>
<dbReference type="InterPro" id="IPR001270">
    <property type="entry name" value="ClpA/B"/>
</dbReference>
<proteinExistence type="predicted"/>
<dbReference type="GO" id="GO:0034605">
    <property type="term" value="P:cellular response to heat"/>
    <property type="evidence" value="ECO:0007669"/>
    <property type="project" value="TreeGrafter"/>
</dbReference>
<protein>
    <recommendedName>
        <fullName evidence="4">AAA+ ATPase domain-containing protein</fullName>
    </recommendedName>
</protein>
<feature type="domain" description="AAA+ ATPase" evidence="4">
    <location>
        <begin position="420"/>
        <end position="561"/>
    </location>
</feature>
<evidence type="ECO:0000313" key="5">
    <source>
        <dbReference type="EMBL" id="KAH0561971.1"/>
    </source>
</evidence>
<dbReference type="Gene3D" id="3.40.50.300">
    <property type="entry name" value="P-loop containing nucleotide triphosphate hydrolases"/>
    <property type="match status" value="1"/>
</dbReference>
<dbReference type="PANTHER" id="PTHR11638">
    <property type="entry name" value="ATP-DEPENDENT CLP PROTEASE"/>
    <property type="match status" value="1"/>
</dbReference>
<keyword evidence="1" id="KW-0547">Nucleotide-binding</keyword>
<dbReference type="SUPFAM" id="SSF52540">
    <property type="entry name" value="P-loop containing nucleoside triphosphate hydrolases"/>
    <property type="match status" value="1"/>
</dbReference>
<keyword evidence="6" id="KW-1185">Reference proteome</keyword>
<organism evidence="5 6">
    <name type="scientific">Trichoglossum hirsutum</name>
    <dbReference type="NCBI Taxonomy" id="265104"/>
    <lineage>
        <taxon>Eukaryota</taxon>
        <taxon>Fungi</taxon>
        <taxon>Dikarya</taxon>
        <taxon>Ascomycota</taxon>
        <taxon>Pezizomycotina</taxon>
        <taxon>Geoglossomycetes</taxon>
        <taxon>Geoglossales</taxon>
        <taxon>Geoglossaceae</taxon>
        <taxon>Trichoglossum</taxon>
    </lineage>
</organism>
<dbReference type="Pfam" id="PF07724">
    <property type="entry name" value="AAA_2"/>
    <property type="match status" value="1"/>
</dbReference>
<evidence type="ECO:0000313" key="6">
    <source>
        <dbReference type="Proteomes" id="UP000750711"/>
    </source>
</evidence>
<dbReference type="InterPro" id="IPR003959">
    <property type="entry name" value="ATPase_AAA_core"/>
</dbReference>
<evidence type="ECO:0000256" key="1">
    <source>
        <dbReference type="ARBA" id="ARBA00022741"/>
    </source>
</evidence>
<keyword evidence="2" id="KW-0067">ATP-binding</keyword>